<feature type="signal peptide" evidence="8">
    <location>
        <begin position="1"/>
        <end position="28"/>
    </location>
</feature>
<dbReference type="EMBL" id="JABFUD020000022">
    <property type="protein sequence ID" value="KAI5062286.1"/>
    <property type="molecule type" value="Genomic_DNA"/>
</dbReference>
<comment type="subcellular location">
    <subcellularLocation>
        <location evidence="1">Membrane</location>
    </subcellularLocation>
</comment>
<keyword evidence="2 7" id="KW-0812">Transmembrane</keyword>
<organism evidence="10 11">
    <name type="scientific">Adiantum capillus-veneris</name>
    <name type="common">Maidenhair fern</name>
    <dbReference type="NCBI Taxonomy" id="13818"/>
    <lineage>
        <taxon>Eukaryota</taxon>
        <taxon>Viridiplantae</taxon>
        <taxon>Streptophyta</taxon>
        <taxon>Embryophyta</taxon>
        <taxon>Tracheophyta</taxon>
        <taxon>Polypodiopsida</taxon>
        <taxon>Polypodiidae</taxon>
        <taxon>Polypodiales</taxon>
        <taxon>Pteridineae</taxon>
        <taxon>Pteridaceae</taxon>
        <taxon>Vittarioideae</taxon>
        <taxon>Adiantum</taxon>
    </lineage>
</organism>
<keyword evidence="3 7" id="KW-1133">Transmembrane helix</keyword>
<evidence type="ECO:0000256" key="4">
    <source>
        <dbReference type="ARBA" id="ARBA00023136"/>
    </source>
</evidence>
<feature type="transmembrane region" description="Helical" evidence="7">
    <location>
        <begin position="613"/>
        <end position="632"/>
    </location>
</feature>
<keyword evidence="5" id="KW-0175">Coiled coil</keyword>
<accession>A0A9D4U649</accession>
<evidence type="ECO:0000256" key="8">
    <source>
        <dbReference type="SAM" id="SignalP"/>
    </source>
</evidence>
<dbReference type="AlphaFoldDB" id="A0A9D4U649"/>
<feature type="region of interest" description="Disordered" evidence="6">
    <location>
        <begin position="353"/>
        <end position="386"/>
    </location>
</feature>
<evidence type="ECO:0000259" key="9">
    <source>
        <dbReference type="Pfam" id="PF13664"/>
    </source>
</evidence>
<feature type="transmembrane region" description="Helical" evidence="7">
    <location>
        <begin position="644"/>
        <end position="663"/>
    </location>
</feature>
<proteinExistence type="predicted"/>
<evidence type="ECO:0000313" key="11">
    <source>
        <dbReference type="Proteomes" id="UP000886520"/>
    </source>
</evidence>
<evidence type="ECO:0000313" key="10">
    <source>
        <dbReference type="EMBL" id="KAI5062286.1"/>
    </source>
</evidence>
<dbReference type="PANTHER" id="PTHR47652">
    <property type="entry name" value="MITOCHONDRIAL IMPORT INNER MEMBRANE TRANSLOCASE SUBUNIT TIM44"/>
    <property type="match status" value="1"/>
</dbReference>
<feature type="domain" description="TMEM205-like" evidence="9">
    <location>
        <begin position="576"/>
        <end position="674"/>
    </location>
</feature>
<evidence type="ECO:0000256" key="5">
    <source>
        <dbReference type="SAM" id="Coils"/>
    </source>
</evidence>
<keyword evidence="11" id="KW-1185">Reference proteome</keyword>
<comment type="caution">
    <text evidence="10">The sequence shown here is derived from an EMBL/GenBank/DDBJ whole genome shotgun (WGS) entry which is preliminary data.</text>
</comment>
<dbReference type="OrthoDB" id="1641132at2759"/>
<reference evidence="10" key="1">
    <citation type="submission" date="2021-01" db="EMBL/GenBank/DDBJ databases">
        <title>Adiantum capillus-veneris genome.</title>
        <authorList>
            <person name="Fang Y."/>
            <person name="Liao Q."/>
        </authorList>
    </citation>
    <scope>NUCLEOTIDE SEQUENCE</scope>
    <source>
        <strain evidence="10">H3</strain>
        <tissue evidence="10">Leaf</tissue>
    </source>
</reference>
<feature type="coiled-coil region" evidence="5">
    <location>
        <begin position="222"/>
        <end position="249"/>
    </location>
</feature>
<dbReference type="PANTHER" id="PTHR47652:SF3">
    <property type="entry name" value="MITOCHONDRIAL IMPORT INNER MEMBRANE TRANSLOCASE SUBUNIT TIM44"/>
    <property type="match status" value="1"/>
</dbReference>
<evidence type="ECO:0000256" key="7">
    <source>
        <dbReference type="SAM" id="Phobius"/>
    </source>
</evidence>
<dbReference type="GO" id="GO:0016020">
    <property type="term" value="C:membrane"/>
    <property type="evidence" value="ECO:0007669"/>
    <property type="project" value="UniProtKB-SubCell"/>
</dbReference>
<keyword evidence="8" id="KW-0732">Signal</keyword>
<dbReference type="Proteomes" id="UP000886520">
    <property type="component" value="Chromosome 22"/>
</dbReference>
<evidence type="ECO:0000256" key="2">
    <source>
        <dbReference type="ARBA" id="ARBA00022692"/>
    </source>
</evidence>
<dbReference type="Pfam" id="PF13664">
    <property type="entry name" value="DUF4149"/>
    <property type="match status" value="1"/>
</dbReference>
<feature type="transmembrane region" description="Helical" evidence="7">
    <location>
        <begin position="571"/>
        <end position="593"/>
    </location>
</feature>
<dbReference type="Gene3D" id="1.10.287.700">
    <property type="entry name" value="Helix hairpin bin"/>
    <property type="match status" value="1"/>
</dbReference>
<gene>
    <name evidence="10" type="ORF">GOP47_0022825</name>
</gene>
<sequence length="737" mass="81246">MNIVALAFLLSYFSTVVVLVPEPHLTQADHRAEGYTSGDVFRSAKESIQNAGCGNEPCPSSMDQVKETVHKGYEKTAEGIDKAKEGTKETVKGVYDQAKHGVQDKGERAAQGIQDTTEKVKHGAQETAQGIQEKAGQAKEGVYETAEQAKEKFSSFVPSTDDVKRGTFETSEKLSSYIPSKEEAASYIPGAEMGKEAANILKQKVGEVKEKGSSYVQDTDPLSYGKEALDSLRSKLEEARREAAQFLQGREKESSLASFADMKLKLDEASAYIPSKESAVSYIPGVDILRSKLDEARHEVAQSMQGREKESSYAGFANMKKKLDEAASYMPYIPGVESIEKIKQGVEETAQSVRDKVQDVSERARDATKGSTQGMRDKAREAGDAAASYKEAREGYTGKIGGMFQGMKDRITGRPKTGDGSAQLARRVHELCMWFTDDTELSVSPKGAGGAPSLLDVAAMRESYAYLMQSALSAIERAHELFEHATTGNTGGEWREKYVYLADTGKGALEAAKEVFERAAAAAEGTLRPRQVPTHRVFAYGKAKNMSKLGEVAVHTKERLSAILRPFLRTIYLATFSAIYGISLWMTFLSGHLLSRTLPRQQLGVVQSKLFPVYLRMITVCVVLSGLIHVLLHPWPSADRPEHWQYVNFALCTGLALLNMLVVEPRATKMMFEKLRVEKEEGRGQRGEEVTDDAVKERIASINVKFRGLHQMASYLNLGIVAGLTWHLWYLANRLVV</sequence>
<feature type="transmembrane region" description="Helical" evidence="7">
    <location>
        <begin position="715"/>
        <end position="732"/>
    </location>
</feature>
<feature type="chain" id="PRO_5039547512" description="TMEM205-like domain-containing protein" evidence="8">
    <location>
        <begin position="29"/>
        <end position="737"/>
    </location>
</feature>
<name>A0A9D4U649_ADICA</name>
<dbReference type="InterPro" id="IPR025423">
    <property type="entry name" value="TMEM205-like"/>
</dbReference>
<evidence type="ECO:0000256" key="3">
    <source>
        <dbReference type="ARBA" id="ARBA00022989"/>
    </source>
</evidence>
<evidence type="ECO:0000256" key="1">
    <source>
        <dbReference type="ARBA" id="ARBA00004370"/>
    </source>
</evidence>
<keyword evidence="4 7" id="KW-0472">Membrane</keyword>
<feature type="compositionally biased region" description="Basic and acidic residues" evidence="6">
    <location>
        <begin position="353"/>
        <end position="368"/>
    </location>
</feature>
<evidence type="ECO:0000256" key="6">
    <source>
        <dbReference type="SAM" id="MobiDB-lite"/>
    </source>
</evidence>
<protein>
    <recommendedName>
        <fullName evidence="9">TMEM205-like domain-containing protein</fullName>
    </recommendedName>
</protein>